<gene>
    <name evidence="8" type="primary">CINV2_2</name>
    <name evidence="8" type="ORF">CK203_057911</name>
</gene>
<comment type="similarity">
    <text evidence="2 6">Belongs to the glycosyl hydrolase 100 family.</text>
</comment>
<keyword evidence="3 6" id="KW-0378">Hydrolase</keyword>
<dbReference type="InterPro" id="IPR012341">
    <property type="entry name" value="6hp_glycosidase-like_sf"/>
</dbReference>
<keyword evidence="4 6" id="KW-0119">Carbohydrate metabolism</keyword>
<evidence type="ECO:0000313" key="9">
    <source>
        <dbReference type="Proteomes" id="UP000288805"/>
    </source>
</evidence>
<evidence type="ECO:0000256" key="3">
    <source>
        <dbReference type="ARBA" id="ARBA00022801"/>
    </source>
</evidence>
<dbReference type="GO" id="GO:0004564">
    <property type="term" value="F:beta-fructofuranosidase activity"/>
    <property type="evidence" value="ECO:0007669"/>
    <property type="project" value="UniProtKB-EC"/>
</dbReference>
<dbReference type="Proteomes" id="UP000288805">
    <property type="component" value="Unassembled WGS sequence"/>
</dbReference>
<dbReference type="PANTHER" id="PTHR31916:SF15">
    <property type="entry name" value="ALKALINE_NEUTRAL INVERTASE D-RELATED"/>
    <property type="match status" value="1"/>
</dbReference>
<dbReference type="Pfam" id="PF12899">
    <property type="entry name" value="Glyco_hydro_100"/>
    <property type="match status" value="1"/>
</dbReference>
<dbReference type="SUPFAM" id="SSF48208">
    <property type="entry name" value="Six-hairpin glycosidases"/>
    <property type="match status" value="1"/>
</dbReference>
<evidence type="ECO:0000256" key="1">
    <source>
        <dbReference type="ARBA" id="ARBA00000094"/>
    </source>
</evidence>
<dbReference type="InterPro" id="IPR008928">
    <property type="entry name" value="6-hairpin_glycosidase_sf"/>
</dbReference>
<dbReference type="AlphaFoldDB" id="A0A438GMP3"/>
<feature type="compositionally biased region" description="Polar residues" evidence="7">
    <location>
        <begin position="1"/>
        <end position="16"/>
    </location>
</feature>
<dbReference type="EMBL" id="QGNW01000391">
    <property type="protein sequence ID" value="RVW73452.1"/>
    <property type="molecule type" value="Genomic_DNA"/>
</dbReference>
<accession>A0A438GMP3</accession>
<dbReference type="EC" id="3.2.1.26" evidence="6"/>
<keyword evidence="5 6" id="KW-0326">Glycosidase</keyword>
<dbReference type="PANTHER" id="PTHR31916">
    <property type="match status" value="1"/>
</dbReference>
<comment type="caution">
    <text evidence="8">The sequence shown here is derived from an EMBL/GenBank/DDBJ whole genome shotgun (WGS) entry which is preliminary data.</text>
</comment>
<evidence type="ECO:0000256" key="7">
    <source>
        <dbReference type="SAM" id="MobiDB-lite"/>
    </source>
</evidence>
<sequence length="522" mass="59162">MAEDQSVVTNENFDSSEANDDKCTRTLDAAKTPHPRPTSFDQNLMFIEAWEHLRRSVVYYKGQAVGTMAALDNASGALNYDQVFVRDFVPSALAHLMKGELEIVKNFLLRTLHLQLSVKGIDRFALGQGLMSASFKFLHSFKVLHNPVRGVDTLIADFGETAIGRVAGVDSGFWWIILLHAYTRATGDYSLSHRPECQNGMKLILSVCLAEGFDTFPTLLCADGCGMADRRMGVYGYPIEIQALFFMALRCAVHLLQEDDGKEFIMRIEKRLQALTYHMRSYFWLDFQQLNNIYRYKTEEYSHTAVNKFNVIPDSIPDWVFDFMPMKGGYFIANVSPARMDFRWFVLGNCVAILSSLATHNQSMAILDLIEERWGELVGKMPLKLSYPALDIHGWSIETGSDPKNTRWSYHNGGSWPGLLWLVTAACIKTGRPEIARKAIELAEQRLSKDDWQEYYDGKEGCYVGKQSRRLQTCSIAGYLVSKMLLEEPSHLGIIALEEDEKIKPTTISRSTTLPTKFRGYP</sequence>
<dbReference type="Gene3D" id="1.50.10.10">
    <property type="match status" value="1"/>
</dbReference>
<dbReference type="FunFam" id="1.50.10.10:FF:000001">
    <property type="entry name" value="probable alkaline/neutral invertase B"/>
    <property type="match status" value="1"/>
</dbReference>
<evidence type="ECO:0000256" key="2">
    <source>
        <dbReference type="ARBA" id="ARBA00007671"/>
    </source>
</evidence>
<proteinExistence type="inferred from homology"/>
<evidence type="ECO:0000256" key="4">
    <source>
        <dbReference type="ARBA" id="ARBA00023277"/>
    </source>
</evidence>
<evidence type="ECO:0000256" key="6">
    <source>
        <dbReference type="RuleBase" id="RU367047"/>
    </source>
</evidence>
<dbReference type="InterPro" id="IPR024746">
    <property type="entry name" value="Glyco_hydro_100"/>
</dbReference>
<feature type="region of interest" description="Disordered" evidence="7">
    <location>
        <begin position="1"/>
        <end position="21"/>
    </location>
</feature>
<name>A0A438GMP3_VITVI</name>
<comment type="function">
    <text evidence="6">Invertase that cleaves sucrose into glucose and fructose.</text>
</comment>
<protein>
    <recommendedName>
        <fullName evidence="6">Alkaline/neutral invertase</fullName>
        <ecNumber evidence="6">3.2.1.26</ecNumber>
    </recommendedName>
</protein>
<dbReference type="GO" id="GO:0033926">
    <property type="term" value="F:endo-alpha-N-acetylgalactosaminidase activity"/>
    <property type="evidence" value="ECO:0007669"/>
    <property type="project" value="UniProtKB-UniRule"/>
</dbReference>
<dbReference type="GO" id="GO:0005975">
    <property type="term" value="P:carbohydrate metabolic process"/>
    <property type="evidence" value="ECO:0007669"/>
    <property type="project" value="InterPro"/>
</dbReference>
<organism evidence="8 9">
    <name type="scientific">Vitis vinifera</name>
    <name type="common">Grape</name>
    <dbReference type="NCBI Taxonomy" id="29760"/>
    <lineage>
        <taxon>Eukaryota</taxon>
        <taxon>Viridiplantae</taxon>
        <taxon>Streptophyta</taxon>
        <taxon>Embryophyta</taxon>
        <taxon>Tracheophyta</taxon>
        <taxon>Spermatophyta</taxon>
        <taxon>Magnoliopsida</taxon>
        <taxon>eudicotyledons</taxon>
        <taxon>Gunneridae</taxon>
        <taxon>Pentapetalae</taxon>
        <taxon>rosids</taxon>
        <taxon>Vitales</taxon>
        <taxon>Vitaceae</taxon>
        <taxon>Viteae</taxon>
        <taxon>Vitis</taxon>
    </lineage>
</organism>
<comment type="catalytic activity">
    <reaction evidence="1 6">
        <text>Hydrolysis of terminal non-reducing beta-D-fructofuranoside residues in beta-D-fructofuranosides.</text>
        <dbReference type="EC" id="3.2.1.26"/>
    </reaction>
</comment>
<reference evidence="8 9" key="1">
    <citation type="journal article" date="2018" name="PLoS Genet.">
        <title>Population sequencing reveals clonal diversity and ancestral inbreeding in the grapevine cultivar Chardonnay.</title>
        <authorList>
            <person name="Roach M.J."/>
            <person name="Johnson D.L."/>
            <person name="Bohlmann J."/>
            <person name="van Vuuren H.J."/>
            <person name="Jones S.J."/>
            <person name="Pretorius I.S."/>
            <person name="Schmidt S.A."/>
            <person name="Borneman A.R."/>
        </authorList>
    </citation>
    <scope>NUCLEOTIDE SEQUENCE [LARGE SCALE GENOMIC DNA]</scope>
    <source>
        <strain evidence="9">cv. Chardonnay</strain>
        <tissue evidence="8">Leaf</tissue>
    </source>
</reference>
<evidence type="ECO:0000313" key="8">
    <source>
        <dbReference type="EMBL" id="RVW73452.1"/>
    </source>
</evidence>
<evidence type="ECO:0000256" key="5">
    <source>
        <dbReference type="ARBA" id="ARBA00023295"/>
    </source>
</evidence>